<feature type="domain" description="RAD51 interacting motif" evidence="2">
    <location>
        <begin position="528"/>
        <end position="553"/>
    </location>
</feature>
<accession>A0AAJ7UF44</accession>
<feature type="compositionally biased region" description="Basic residues" evidence="1">
    <location>
        <begin position="18"/>
        <end position="34"/>
    </location>
</feature>
<feature type="region of interest" description="Disordered" evidence="1">
    <location>
        <begin position="113"/>
        <end position="533"/>
    </location>
</feature>
<name>A0AAJ7UF44_PETMA</name>
<feature type="compositionally biased region" description="Low complexity" evidence="1">
    <location>
        <begin position="510"/>
        <end position="533"/>
    </location>
</feature>
<gene>
    <name evidence="4" type="primary">LOC116956519</name>
</gene>
<dbReference type="RefSeq" id="XP_032834091.1">
    <property type="nucleotide sequence ID" value="XM_032978200.1"/>
</dbReference>
<proteinExistence type="predicted"/>
<organism evidence="3 4">
    <name type="scientific">Petromyzon marinus</name>
    <name type="common">Sea lamprey</name>
    <dbReference type="NCBI Taxonomy" id="7757"/>
    <lineage>
        <taxon>Eukaryota</taxon>
        <taxon>Metazoa</taxon>
        <taxon>Chordata</taxon>
        <taxon>Craniata</taxon>
        <taxon>Vertebrata</taxon>
        <taxon>Cyclostomata</taxon>
        <taxon>Hyperoartia</taxon>
        <taxon>Petromyzontiformes</taxon>
        <taxon>Petromyzontidae</taxon>
        <taxon>Petromyzon</taxon>
    </lineage>
</organism>
<feature type="compositionally biased region" description="Low complexity" evidence="1">
    <location>
        <begin position="363"/>
        <end position="375"/>
    </location>
</feature>
<protein>
    <submittedName>
        <fullName evidence="4">Skin secretory protein xP2-like isoform X1</fullName>
    </submittedName>
</protein>
<feature type="region of interest" description="Disordered" evidence="1">
    <location>
        <begin position="18"/>
        <end position="37"/>
    </location>
</feature>
<feature type="compositionally biased region" description="Low complexity" evidence="1">
    <location>
        <begin position="475"/>
        <end position="485"/>
    </location>
</feature>
<feature type="region of interest" description="Disordered" evidence="1">
    <location>
        <begin position="49"/>
        <end position="75"/>
    </location>
</feature>
<dbReference type="AlphaFoldDB" id="A0AAJ7UF44"/>
<evidence type="ECO:0000313" key="4">
    <source>
        <dbReference type="RefSeq" id="XP_032834091.1"/>
    </source>
</evidence>
<dbReference type="Proteomes" id="UP001318040">
    <property type="component" value="Chromosome 65"/>
</dbReference>
<evidence type="ECO:0000313" key="3">
    <source>
        <dbReference type="Proteomes" id="UP001318040"/>
    </source>
</evidence>
<reference evidence="4" key="1">
    <citation type="submission" date="2025-08" db="UniProtKB">
        <authorList>
            <consortium name="RefSeq"/>
        </authorList>
    </citation>
    <scope>IDENTIFICATION</scope>
    <source>
        <tissue evidence="4">Sperm</tissue>
    </source>
</reference>
<feature type="compositionally biased region" description="Basic and acidic residues" evidence="1">
    <location>
        <begin position="49"/>
        <end position="62"/>
    </location>
</feature>
<dbReference type="KEGG" id="pmrn:116956519"/>
<feature type="compositionally biased region" description="Pro residues" evidence="1">
    <location>
        <begin position="376"/>
        <end position="387"/>
    </location>
</feature>
<feature type="compositionally biased region" description="Low complexity" evidence="1">
    <location>
        <begin position="315"/>
        <end position="337"/>
    </location>
</feature>
<feature type="compositionally biased region" description="Low complexity" evidence="1">
    <location>
        <begin position="396"/>
        <end position="427"/>
    </location>
</feature>
<sequence length="556" mass="56317">MPPVRGITLPHLSHVFKKKRRMHSSGHRLHRAHERARVTAAVFPDDDFRIRKAARPDKKRSQETAAGKRRKKRRDECALQLSDELTYEQELQAVLALSMQENTVTAPANLAAEASTPAATEEVSNPDPPNQAAAAQNTLAAAQEDPGTPIPPTATATAAAAAPPSPEQLPAPSRKRNSGSPLALAEPPPLHDEPETPVAKGGCSEGEEGRVGLRPEPATACEPESGQGEEAAEGGPQATGDCGSATTPPPTTLSASASSSSSTVPEELRDRGKRPEALAECETSESIERASGKGQAKRRSKAKAVPATPPPPHDPAVTPSPAAASPVTEAARAEAAPSKGKSRKKAAAPVEKPAKKRAKSKAKGGAALEQPAQGGSPPPPPPQPAVPPQDANGVTADAASEAAPDPSASAAVADDGASDNAGAADHSAPLRKNKKAKAAKPVGTARPTVLTPQQTGGGGANQEGTDAEAVAANGKKSVAVKPAAAKTRKIPQPAVATAGRGLGSPRCRGAEASSGTPAGAAGAAPALARSPGGSTLRLGLSRFARIKPLHPTLPPE</sequence>
<feature type="compositionally biased region" description="Basic residues" evidence="1">
    <location>
        <begin position="429"/>
        <end position="438"/>
    </location>
</feature>
<feature type="compositionally biased region" description="Low complexity" evidence="1">
    <location>
        <begin position="130"/>
        <end position="162"/>
    </location>
</feature>
<dbReference type="Pfam" id="PF15696">
    <property type="entry name" value="RAD51_interact"/>
    <property type="match status" value="1"/>
</dbReference>
<feature type="compositionally biased region" description="Basic and acidic residues" evidence="1">
    <location>
        <begin position="266"/>
        <end position="277"/>
    </location>
</feature>
<feature type="compositionally biased region" description="Low complexity" evidence="1">
    <location>
        <begin position="222"/>
        <end position="263"/>
    </location>
</feature>
<dbReference type="InterPro" id="IPR031419">
    <property type="entry name" value="RAD51_interact"/>
</dbReference>
<keyword evidence="3" id="KW-1185">Reference proteome</keyword>
<evidence type="ECO:0000259" key="2">
    <source>
        <dbReference type="Pfam" id="PF15696"/>
    </source>
</evidence>
<feature type="compositionally biased region" description="Low complexity" evidence="1">
    <location>
        <begin position="113"/>
        <end position="122"/>
    </location>
</feature>
<evidence type="ECO:0000256" key="1">
    <source>
        <dbReference type="SAM" id="MobiDB-lite"/>
    </source>
</evidence>